<protein>
    <recommendedName>
        <fullName evidence="3">DUF2992 family protein</fullName>
    </recommendedName>
</protein>
<evidence type="ECO:0008006" key="3">
    <source>
        <dbReference type="Google" id="ProtNLM"/>
    </source>
</evidence>
<sequence>MNNELKTELNSVKLQVFFEGQFWIGVFERLYDGKLSVCRVIFGPEPKDYEILEFILENYYNVRFSPAVESDVVVKEKINPKRLQRDIKKQVQNVEIGTKSQQALKLLQEENKFIRKIRTREQKEEEKEFQFELKKQKRKEKHKGR</sequence>
<name>A0A1I0PVA1_9FIRM</name>
<gene>
    <name evidence="1" type="ORF">SAMN05421659_10640</name>
</gene>
<keyword evidence="2" id="KW-1185">Reference proteome</keyword>
<reference evidence="1 2" key="1">
    <citation type="submission" date="2016-10" db="EMBL/GenBank/DDBJ databases">
        <authorList>
            <person name="de Groot N.N."/>
        </authorList>
    </citation>
    <scope>NUCLEOTIDE SEQUENCE [LARGE SCALE GENOMIC DNA]</scope>
    <source>
        <strain evidence="1 2">DSM 9179</strain>
    </source>
</reference>
<organism evidence="1 2">
    <name type="scientific">[Clostridium] fimetarium</name>
    <dbReference type="NCBI Taxonomy" id="99656"/>
    <lineage>
        <taxon>Bacteria</taxon>
        <taxon>Bacillati</taxon>
        <taxon>Bacillota</taxon>
        <taxon>Clostridia</taxon>
        <taxon>Lachnospirales</taxon>
        <taxon>Lachnospiraceae</taxon>
    </lineage>
</organism>
<dbReference type="Pfam" id="PF11208">
    <property type="entry name" value="DUF2992"/>
    <property type="match status" value="1"/>
</dbReference>
<dbReference type="STRING" id="99656.SAMN05421659_10640"/>
<accession>A0A1I0PVA1</accession>
<dbReference type="InterPro" id="IPR016787">
    <property type="entry name" value="UCP021328"/>
</dbReference>
<evidence type="ECO:0000313" key="1">
    <source>
        <dbReference type="EMBL" id="SEW18407.1"/>
    </source>
</evidence>
<dbReference type="AlphaFoldDB" id="A0A1I0PVA1"/>
<evidence type="ECO:0000313" key="2">
    <source>
        <dbReference type="Proteomes" id="UP000199701"/>
    </source>
</evidence>
<proteinExistence type="predicted"/>
<dbReference type="PIRSF" id="PIRSF021328">
    <property type="entry name" value="UCP021328"/>
    <property type="match status" value="1"/>
</dbReference>
<dbReference type="RefSeq" id="WP_408645024.1">
    <property type="nucleotide sequence ID" value="NZ_FOJI01000006.1"/>
</dbReference>
<dbReference type="Proteomes" id="UP000199701">
    <property type="component" value="Unassembled WGS sequence"/>
</dbReference>
<dbReference type="EMBL" id="FOJI01000006">
    <property type="protein sequence ID" value="SEW18407.1"/>
    <property type="molecule type" value="Genomic_DNA"/>
</dbReference>